<evidence type="ECO:0000256" key="1">
    <source>
        <dbReference type="SAM" id="MobiDB-lite"/>
    </source>
</evidence>
<feature type="chain" id="PRO_5043853716" evidence="2">
    <location>
        <begin position="34"/>
        <end position="246"/>
    </location>
</feature>
<dbReference type="GeneID" id="94197609"/>
<protein>
    <submittedName>
        <fullName evidence="3">MerR family transcriptional regulator</fullName>
    </submittedName>
</protein>
<organism evidence="3 4">
    <name type="scientific">Babesia caballi</name>
    <dbReference type="NCBI Taxonomy" id="5871"/>
    <lineage>
        <taxon>Eukaryota</taxon>
        <taxon>Sar</taxon>
        <taxon>Alveolata</taxon>
        <taxon>Apicomplexa</taxon>
        <taxon>Aconoidasida</taxon>
        <taxon>Piroplasmida</taxon>
        <taxon>Babesiidae</taxon>
        <taxon>Babesia</taxon>
    </lineage>
</organism>
<evidence type="ECO:0000313" key="4">
    <source>
        <dbReference type="Proteomes" id="UP001497744"/>
    </source>
</evidence>
<proteinExistence type="predicted"/>
<dbReference type="RefSeq" id="XP_067718197.1">
    <property type="nucleotide sequence ID" value="XM_067862096.1"/>
</dbReference>
<feature type="signal peptide" evidence="2">
    <location>
        <begin position="1"/>
        <end position="33"/>
    </location>
</feature>
<feature type="compositionally biased region" description="Basic and acidic residues" evidence="1">
    <location>
        <begin position="197"/>
        <end position="216"/>
    </location>
</feature>
<dbReference type="Proteomes" id="UP001497744">
    <property type="component" value="Unassembled WGS sequence"/>
</dbReference>
<keyword evidence="2" id="KW-0732">Signal</keyword>
<comment type="caution">
    <text evidence="3">The sequence shown here is derived from an EMBL/GenBank/DDBJ whole genome shotgun (WGS) entry which is preliminary data.</text>
</comment>
<sequence>MCDAHYTPPTAALPQRALVVLVLLVVGHALLRAVDFVDDDRLDVAQNLHRALHLAHPDRPQRPCARSPPRATAPTVIGLVPLHEGVPQQLLQCRALLRVPAEAEQEEAPRVRVLAQLDFVVVQRDPRYRRLAGDLVEYLPDHPDVRLRDLEGVSRECGVALRLRRQVPLDALAPEERRDGGLFVLPEHLPRLGRQQRLRDSHGEPHSPRREVDPARLQRQHEVDPLQLVHQLRNLPHYDLPVREAL</sequence>
<keyword evidence="4" id="KW-1185">Reference proteome</keyword>
<name>A0AAV4M1S5_BABCB</name>
<feature type="region of interest" description="Disordered" evidence="1">
    <location>
        <begin position="194"/>
        <end position="216"/>
    </location>
</feature>
<evidence type="ECO:0000313" key="3">
    <source>
        <dbReference type="EMBL" id="GIX66128.1"/>
    </source>
</evidence>
<dbReference type="AlphaFoldDB" id="A0AAV4M1S5"/>
<accession>A0AAV4M1S5</accession>
<dbReference type="EMBL" id="BPLF01000006">
    <property type="protein sequence ID" value="GIX66128.1"/>
    <property type="molecule type" value="Genomic_DNA"/>
</dbReference>
<evidence type="ECO:0000256" key="2">
    <source>
        <dbReference type="SAM" id="SignalP"/>
    </source>
</evidence>
<reference evidence="3 4" key="1">
    <citation type="submission" date="2021-06" db="EMBL/GenBank/DDBJ databases">
        <title>Genome sequence of Babesia caballi.</title>
        <authorList>
            <person name="Yamagishi J."/>
            <person name="Kidaka T."/>
            <person name="Ochi A."/>
        </authorList>
    </citation>
    <scope>NUCLEOTIDE SEQUENCE [LARGE SCALE GENOMIC DNA]</scope>
    <source>
        <strain evidence="3">USDA-D6B2</strain>
    </source>
</reference>
<gene>
    <name evidence="3" type="ORF">BcabD6B2_55640</name>
</gene>